<accession>A0A1L7X415</accession>
<feature type="compositionally biased region" description="Basic residues" evidence="4">
    <location>
        <begin position="255"/>
        <end position="265"/>
    </location>
</feature>
<keyword evidence="8" id="KW-1185">Reference proteome</keyword>
<dbReference type="InterPro" id="IPR036388">
    <property type="entry name" value="WH-like_DNA-bd_sf"/>
</dbReference>
<dbReference type="Gene3D" id="1.10.10.10">
    <property type="entry name" value="Winged helix-like DNA-binding domain superfamily/Winged helix DNA-binding domain"/>
    <property type="match status" value="1"/>
</dbReference>
<dbReference type="InterPro" id="IPR001766">
    <property type="entry name" value="Fork_head_dom"/>
</dbReference>
<feature type="compositionally biased region" description="Low complexity" evidence="4">
    <location>
        <begin position="978"/>
        <end position="1030"/>
    </location>
</feature>
<feature type="compositionally biased region" description="Polar residues" evidence="4">
    <location>
        <begin position="874"/>
        <end position="897"/>
    </location>
</feature>
<feature type="compositionally biased region" description="Basic and acidic residues" evidence="4">
    <location>
        <begin position="1294"/>
        <end position="1303"/>
    </location>
</feature>
<feature type="region of interest" description="Disordered" evidence="4">
    <location>
        <begin position="449"/>
        <end position="689"/>
    </location>
</feature>
<comment type="subcellular location">
    <subcellularLocation>
        <location evidence="3">Nucleus</location>
    </subcellularLocation>
</comment>
<evidence type="ECO:0000256" key="1">
    <source>
        <dbReference type="ARBA" id="ARBA00023125"/>
    </source>
</evidence>
<evidence type="ECO:0000313" key="7">
    <source>
        <dbReference type="EMBL" id="CZR59756.1"/>
    </source>
</evidence>
<keyword evidence="1 3" id="KW-0238">DNA-binding</keyword>
<feature type="compositionally biased region" description="Pro residues" evidence="4">
    <location>
        <begin position="1031"/>
        <end position="1047"/>
    </location>
</feature>
<dbReference type="SUPFAM" id="SSF46785">
    <property type="entry name" value="Winged helix' DNA-binding domain"/>
    <property type="match status" value="1"/>
</dbReference>
<feature type="compositionally biased region" description="Low complexity" evidence="4">
    <location>
        <begin position="267"/>
        <end position="279"/>
    </location>
</feature>
<evidence type="ECO:0000256" key="3">
    <source>
        <dbReference type="PROSITE-ProRule" id="PRU00089"/>
    </source>
</evidence>
<dbReference type="GO" id="GO:0043565">
    <property type="term" value="F:sequence-specific DNA binding"/>
    <property type="evidence" value="ECO:0007669"/>
    <property type="project" value="InterPro"/>
</dbReference>
<name>A0A1L7X415_9HELO</name>
<feature type="compositionally biased region" description="Low complexity" evidence="4">
    <location>
        <begin position="1048"/>
        <end position="1057"/>
    </location>
</feature>
<dbReference type="SUPFAM" id="SSF49879">
    <property type="entry name" value="SMAD/FHA domain"/>
    <property type="match status" value="1"/>
</dbReference>
<feature type="compositionally biased region" description="Polar residues" evidence="4">
    <location>
        <begin position="675"/>
        <end position="684"/>
    </location>
</feature>
<feature type="compositionally biased region" description="Basic residues" evidence="4">
    <location>
        <begin position="632"/>
        <end position="641"/>
    </location>
</feature>
<feature type="domain" description="FHA" evidence="5">
    <location>
        <begin position="324"/>
        <end position="372"/>
    </location>
</feature>
<reference evidence="7 8" key="1">
    <citation type="submission" date="2016-03" db="EMBL/GenBank/DDBJ databases">
        <authorList>
            <person name="Ploux O."/>
        </authorList>
    </citation>
    <scope>NUCLEOTIDE SEQUENCE [LARGE SCALE GENOMIC DNA]</scope>
    <source>
        <strain evidence="7 8">UAMH 11012</strain>
    </source>
</reference>
<dbReference type="GO" id="GO:0060962">
    <property type="term" value="P:regulation of ribosomal protein gene transcription by RNA polymerase II"/>
    <property type="evidence" value="ECO:0007669"/>
    <property type="project" value="InterPro"/>
</dbReference>
<evidence type="ECO:0000259" key="5">
    <source>
        <dbReference type="PROSITE" id="PS50006"/>
    </source>
</evidence>
<feature type="region of interest" description="Disordered" evidence="4">
    <location>
        <begin position="751"/>
        <end position="786"/>
    </location>
</feature>
<dbReference type="EMBL" id="FJOG01000014">
    <property type="protein sequence ID" value="CZR59756.1"/>
    <property type="molecule type" value="Genomic_DNA"/>
</dbReference>
<dbReference type="OrthoDB" id="5402974at2759"/>
<dbReference type="PANTHER" id="PTHR21712">
    <property type="entry name" value="PRE-RRNA-PROCESSING PROTEIN FHL1"/>
    <property type="match status" value="1"/>
</dbReference>
<evidence type="ECO:0000256" key="2">
    <source>
        <dbReference type="ARBA" id="ARBA00023242"/>
    </source>
</evidence>
<feature type="region of interest" description="Disordered" evidence="4">
    <location>
        <begin position="209"/>
        <end position="306"/>
    </location>
</feature>
<dbReference type="Pfam" id="PF00250">
    <property type="entry name" value="Forkhead"/>
    <property type="match status" value="1"/>
</dbReference>
<proteinExistence type="predicted"/>
<feature type="compositionally biased region" description="Acidic residues" evidence="4">
    <location>
        <begin position="503"/>
        <end position="533"/>
    </location>
</feature>
<dbReference type="InterPro" id="IPR000253">
    <property type="entry name" value="FHA_dom"/>
</dbReference>
<dbReference type="CDD" id="cd00059">
    <property type="entry name" value="FH_FOX"/>
    <property type="match status" value="1"/>
</dbReference>
<feature type="region of interest" description="Disordered" evidence="4">
    <location>
        <begin position="1243"/>
        <end position="1303"/>
    </location>
</feature>
<feature type="compositionally biased region" description="Basic and acidic residues" evidence="4">
    <location>
        <begin position="580"/>
        <end position="611"/>
    </location>
</feature>
<dbReference type="InterPro" id="IPR008984">
    <property type="entry name" value="SMAD_FHA_dom_sf"/>
</dbReference>
<organism evidence="7 8">
    <name type="scientific">Phialocephala subalpina</name>
    <dbReference type="NCBI Taxonomy" id="576137"/>
    <lineage>
        <taxon>Eukaryota</taxon>
        <taxon>Fungi</taxon>
        <taxon>Dikarya</taxon>
        <taxon>Ascomycota</taxon>
        <taxon>Pezizomycotina</taxon>
        <taxon>Leotiomycetes</taxon>
        <taxon>Helotiales</taxon>
        <taxon>Mollisiaceae</taxon>
        <taxon>Phialocephala</taxon>
        <taxon>Phialocephala fortinii species complex</taxon>
    </lineage>
</organism>
<feature type="compositionally biased region" description="Low complexity" evidence="4">
    <location>
        <begin position="857"/>
        <end position="869"/>
    </location>
</feature>
<evidence type="ECO:0000256" key="4">
    <source>
        <dbReference type="SAM" id="MobiDB-lite"/>
    </source>
</evidence>
<feature type="compositionally biased region" description="Basic and acidic residues" evidence="4">
    <location>
        <begin position="209"/>
        <end position="232"/>
    </location>
</feature>
<feature type="region of interest" description="Disordered" evidence="4">
    <location>
        <begin position="1181"/>
        <end position="1207"/>
    </location>
</feature>
<dbReference type="PROSITE" id="PS50039">
    <property type="entry name" value="FORK_HEAD_3"/>
    <property type="match status" value="1"/>
</dbReference>
<feature type="compositionally biased region" description="Basic and acidic residues" evidence="4">
    <location>
        <begin position="751"/>
        <end position="760"/>
    </location>
</feature>
<feature type="DNA-binding region" description="Fork-head" evidence="3">
    <location>
        <begin position="690"/>
        <end position="769"/>
    </location>
</feature>
<feature type="compositionally biased region" description="Pro residues" evidence="4">
    <location>
        <begin position="957"/>
        <end position="976"/>
    </location>
</feature>
<dbReference type="PROSITE" id="PS50006">
    <property type="entry name" value="FHA_DOMAIN"/>
    <property type="match status" value="1"/>
</dbReference>
<sequence>MTSPQPAALDIAPAMATPPPTDNSPTASNLIDFTAEAQAEAAVSSPQQERPHGPIPLQESPQIIEYNGNGMVEQNGVEAQGQQQGEIVGGAGDAAIPGGVGFDHSVDVPQQYNQPGFNQLMRDFSDPSNHIPNKDELFSGMPIPGSIAMQNLAEAMLIMDQQPYDSFEPSQLVQESQVQAFAKLQFEDGAFFMNTYSLGIGRDQKAAKKALRREQAREASRGISTHENHHEPALSISGEGGIVDHEDDDPVKAERRSKKRSKKTGASKNSQSRSSNSTNRRTKRSSSLTYKPGVYPYQTTRSGADTEAARIDPASLRPDPHSCPLIGIHPKDGDCFKAYKGISRRHVTINYNSTKCVFELHVQGRNGCFIENDGEWALLAAGTVRPLRGGDNLQISGINFTFLLPINATEDTGSEHNAEYEASPGLSDTYYKHEDAEDKFYPRFRDARGKEMSTDHSQEIRATAGTFSSDEESEYGGGGGGEAPVNSQQRTRHQKTTSRYEQKDEEDEEDGFDDEEEEQAGEDEDEEEEEEEPQPLPQEIPRPSIEEDESPRGKSKAVKAPTVPKRSGPGRPPKNGVMSKRAEKEMLKKQAEEAAAAEAKKMDPETSEAPKKGKVGRPRKHPPPNPEEANREKRKYTKRKPKEPQEGATEGTGSGDGASTKVKKERVFKPPRSPTPQYDPSTLTEEQKTKPSENYVVIIYNAMTRSEHKEMGLPQIYNAIKRVYPYFACFAETKGWESSVRHNLSGNPEVFEKGAKDGKGHMWRLKPGASVEKEKKKKPPPELQSYGQPQVIHQAPQNMHQYNPAMGAPYGYGNYPPAPYPGHYMHPPHPPQNGFVPPPGNYPPPYPMTAIPAAIAAPPTAPSSYSSPYGPKPTESNGPQSNDQPPAAQNGQSQATEQPLPKHTSPPAMAPQPQYPPQPQYQAHQGPYPPQIQAPPHQVQYGPPPALHQQQCHPPHQHPTPPNAHQPPEYQPPPVPESQNQPTQPPQTQNQPFQPPQSQNQSPQLAQPQTQPSPPTQGQAQVPNPLQAPAQSPPAVQPTQNQPPPTLQHPLQTQPSQRPAQASSPEIEAKIETMLSEFDQILKKNSVSSSETIDIAIAALRRDRNNAVPDPNEPDKDKARSVKLIIDTLRTSLARISGSGFTAPPLCLLRSEASNHPLPSMAAAPPQTEPLFLALHSAVPASPATPGSIQRPASVSGGGTGSPTAAGAPISAQAASANSPYGANAATLPPVSVLDPVPTTQVPAVSAPVERPTDVDVTMNVGDSDKGLNVNGQQLAGQKRARDESDDLAAEGQENVKRTQLES</sequence>
<dbReference type="InterPro" id="IPR036390">
    <property type="entry name" value="WH_DNA-bd_sf"/>
</dbReference>
<evidence type="ECO:0000259" key="6">
    <source>
        <dbReference type="PROSITE" id="PS50039"/>
    </source>
</evidence>
<feature type="region of interest" description="Disordered" evidence="4">
    <location>
        <begin position="857"/>
        <end position="1068"/>
    </location>
</feature>
<feature type="compositionally biased region" description="Basic residues" evidence="4">
    <location>
        <begin position="612"/>
        <end position="622"/>
    </location>
</feature>
<dbReference type="SMART" id="SM00339">
    <property type="entry name" value="FH"/>
    <property type="match status" value="1"/>
</dbReference>
<dbReference type="InterPro" id="IPR045178">
    <property type="entry name" value="Fhl1/FHA1"/>
</dbReference>
<dbReference type="Proteomes" id="UP000184330">
    <property type="component" value="Unassembled WGS sequence"/>
</dbReference>
<dbReference type="STRING" id="576137.A0A1L7X415"/>
<protein>
    <recommendedName>
        <fullName evidence="9">Fork-head domain-containing protein</fullName>
    </recommendedName>
</protein>
<feature type="compositionally biased region" description="Pro residues" evidence="4">
    <location>
        <begin position="908"/>
        <end position="919"/>
    </location>
</feature>
<evidence type="ECO:0008006" key="9">
    <source>
        <dbReference type="Google" id="ProtNLM"/>
    </source>
</evidence>
<gene>
    <name evidence="7" type="ORF">PAC_09650</name>
</gene>
<feature type="region of interest" description="Disordered" evidence="4">
    <location>
        <begin position="1"/>
        <end position="29"/>
    </location>
</feature>
<feature type="compositionally biased region" description="Basic and acidic residues" evidence="4">
    <location>
        <begin position="449"/>
        <end position="459"/>
    </location>
</feature>
<evidence type="ECO:0000313" key="8">
    <source>
        <dbReference type="Proteomes" id="UP000184330"/>
    </source>
</evidence>
<dbReference type="GO" id="GO:0003700">
    <property type="term" value="F:DNA-binding transcription factor activity"/>
    <property type="evidence" value="ECO:0007669"/>
    <property type="project" value="InterPro"/>
</dbReference>
<feature type="domain" description="Fork-head" evidence="6">
    <location>
        <begin position="690"/>
        <end position="769"/>
    </location>
</feature>
<dbReference type="GO" id="GO:0005634">
    <property type="term" value="C:nucleus"/>
    <property type="evidence" value="ECO:0007669"/>
    <property type="project" value="UniProtKB-SubCell"/>
</dbReference>
<keyword evidence="2 3" id="KW-0539">Nucleus</keyword>
<dbReference type="PANTHER" id="PTHR21712:SF29">
    <property type="entry name" value="PRE-RRNA-PROCESSING PROTEIN FHL1"/>
    <property type="match status" value="1"/>
</dbReference>